<name>A0A1W1Z1U3_9BURK</name>
<evidence type="ECO:0000256" key="4">
    <source>
        <dbReference type="ARBA" id="ARBA00022723"/>
    </source>
</evidence>
<keyword evidence="3 7" id="KW-0808">Transferase</keyword>
<dbReference type="PANTHER" id="PTHR43281">
    <property type="entry name" value="FARNESYL DIPHOSPHATE SYNTHASE"/>
    <property type="match status" value="1"/>
</dbReference>
<dbReference type="PROSITE" id="PS00444">
    <property type="entry name" value="POLYPRENYL_SYNTHASE_2"/>
    <property type="match status" value="1"/>
</dbReference>
<evidence type="ECO:0000256" key="6">
    <source>
        <dbReference type="ARBA" id="ARBA00023229"/>
    </source>
</evidence>
<evidence type="ECO:0000256" key="2">
    <source>
        <dbReference type="ARBA" id="ARBA00006706"/>
    </source>
</evidence>
<dbReference type="GO" id="GO:0046872">
    <property type="term" value="F:metal ion binding"/>
    <property type="evidence" value="ECO:0007669"/>
    <property type="project" value="UniProtKB-KW"/>
</dbReference>
<dbReference type="Proteomes" id="UP000192708">
    <property type="component" value="Unassembled WGS sequence"/>
</dbReference>
<proteinExistence type="inferred from homology"/>
<evidence type="ECO:0000313" key="9">
    <source>
        <dbReference type="Proteomes" id="UP000192708"/>
    </source>
</evidence>
<organism evidence="8 9">
    <name type="scientific">Polynucleobacter kasalickyi</name>
    <dbReference type="NCBI Taxonomy" id="1938817"/>
    <lineage>
        <taxon>Bacteria</taxon>
        <taxon>Pseudomonadati</taxon>
        <taxon>Pseudomonadota</taxon>
        <taxon>Betaproteobacteria</taxon>
        <taxon>Burkholderiales</taxon>
        <taxon>Burkholderiaceae</taxon>
        <taxon>Polynucleobacter</taxon>
    </lineage>
</organism>
<comment type="cofactor">
    <cofactor evidence="1">
        <name>Mg(2+)</name>
        <dbReference type="ChEBI" id="CHEBI:18420"/>
    </cofactor>
</comment>
<dbReference type="RefSeq" id="WP_084283035.1">
    <property type="nucleotide sequence ID" value="NZ_FWXJ01000004.1"/>
</dbReference>
<dbReference type="InterPro" id="IPR008949">
    <property type="entry name" value="Isoprenoid_synthase_dom_sf"/>
</dbReference>
<evidence type="ECO:0000256" key="3">
    <source>
        <dbReference type="ARBA" id="ARBA00022679"/>
    </source>
</evidence>
<keyword evidence="6" id="KW-0414">Isoprene biosynthesis</keyword>
<dbReference type="STRING" id="1938817.SAMN06296008_10463"/>
<evidence type="ECO:0000256" key="7">
    <source>
        <dbReference type="RuleBase" id="RU004466"/>
    </source>
</evidence>
<dbReference type="PANTHER" id="PTHR43281:SF1">
    <property type="entry name" value="FARNESYL DIPHOSPHATE SYNTHASE"/>
    <property type="match status" value="1"/>
</dbReference>
<gene>
    <name evidence="8" type="ORF">SAMN06296008_10463</name>
</gene>
<dbReference type="Gene3D" id="1.10.600.10">
    <property type="entry name" value="Farnesyl Diphosphate Synthase"/>
    <property type="match status" value="1"/>
</dbReference>
<dbReference type="PROSITE" id="PS00723">
    <property type="entry name" value="POLYPRENYL_SYNTHASE_1"/>
    <property type="match status" value="1"/>
</dbReference>
<dbReference type="InterPro" id="IPR000092">
    <property type="entry name" value="Polyprenyl_synt"/>
</dbReference>
<accession>A0A1W1Z1U3</accession>
<dbReference type="SUPFAM" id="SSF48576">
    <property type="entry name" value="Terpenoid synthases"/>
    <property type="match status" value="1"/>
</dbReference>
<dbReference type="SFLD" id="SFLDS00005">
    <property type="entry name" value="Isoprenoid_Synthase_Type_I"/>
    <property type="match status" value="1"/>
</dbReference>
<dbReference type="EMBL" id="FWXJ01000004">
    <property type="protein sequence ID" value="SMC41908.1"/>
    <property type="molecule type" value="Genomic_DNA"/>
</dbReference>
<protein>
    <submittedName>
        <fullName evidence="8">Farnesyl-diphosphate synthase</fullName>
    </submittedName>
</protein>
<dbReference type="GO" id="GO:0004659">
    <property type="term" value="F:prenyltransferase activity"/>
    <property type="evidence" value="ECO:0007669"/>
    <property type="project" value="InterPro"/>
</dbReference>
<reference evidence="8 9" key="1">
    <citation type="submission" date="2017-04" db="EMBL/GenBank/DDBJ databases">
        <authorList>
            <person name="Afonso C.L."/>
            <person name="Miller P.J."/>
            <person name="Scott M.A."/>
            <person name="Spackman E."/>
            <person name="Goraichik I."/>
            <person name="Dimitrov K.M."/>
            <person name="Suarez D.L."/>
            <person name="Swayne D.E."/>
        </authorList>
    </citation>
    <scope>NUCLEOTIDE SEQUENCE [LARGE SCALE GENOMIC DNA]</scope>
    <source>
        <strain evidence="8 9">VK13</strain>
    </source>
</reference>
<dbReference type="GO" id="GO:0016114">
    <property type="term" value="P:terpenoid biosynthetic process"/>
    <property type="evidence" value="ECO:0007669"/>
    <property type="project" value="UniProtKB-ARBA"/>
</dbReference>
<keyword evidence="9" id="KW-1185">Reference proteome</keyword>
<dbReference type="FunFam" id="1.10.600.10:FF:000001">
    <property type="entry name" value="Geranylgeranyl diphosphate synthase"/>
    <property type="match status" value="1"/>
</dbReference>
<dbReference type="InterPro" id="IPR033749">
    <property type="entry name" value="Polyprenyl_synt_CS"/>
</dbReference>
<keyword evidence="5" id="KW-0460">Magnesium</keyword>
<dbReference type="AlphaFoldDB" id="A0A1W1Z1U3"/>
<evidence type="ECO:0000256" key="1">
    <source>
        <dbReference type="ARBA" id="ARBA00001946"/>
    </source>
</evidence>
<dbReference type="OrthoDB" id="9805316at2"/>
<evidence type="ECO:0000313" key="8">
    <source>
        <dbReference type="EMBL" id="SMC41908.1"/>
    </source>
</evidence>
<dbReference type="Pfam" id="PF00348">
    <property type="entry name" value="polyprenyl_synt"/>
    <property type="match status" value="1"/>
</dbReference>
<dbReference type="CDD" id="cd00685">
    <property type="entry name" value="Trans_IPPS_HT"/>
    <property type="match status" value="1"/>
</dbReference>
<sequence>MSPKELIEHAIDHTLKNFEDPTGPELLKNAIRHAVFPGGARIRPQLTLAVAAANGNDDPKLAMGAAVAIELLHCGSLVHDDLPCFDNADLRRGLPTIHAAYGERIAVLTGDALIVMAFQGLVSAASQSLNRLAPVLNTIMSGVGAPHGIIAGQAWECESKVSLRVYQQAKTGALFTAATSAGAISAGADPKPWQLLGDSLGEAYQVADDIRDVIGDMQSMGKPVGKDEELDRPSATRELGLSGAVEYFDGLVAKAVDSVPECPGAPMLRKLVALESERLVPNALYQRNNVRARTLKKKKVAH</sequence>
<evidence type="ECO:0000256" key="5">
    <source>
        <dbReference type="ARBA" id="ARBA00022842"/>
    </source>
</evidence>
<keyword evidence="4" id="KW-0479">Metal-binding</keyword>
<comment type="similarity">
    <text evidence="2 7">Belongs to the FPP/GGPP synthase family.</text>
</comment>